<dbReference type="EMBL" id="JAMZFW010000005">
    <property type="protein sequence ID" value="MCP1101748.1"/>
    <property type="molecule type" value="Genomic_DNA"/>
</dbReference>
<keyword evidence="2" id="KW-1185">Reference proteome</keyword>
<organism evidence="1 2">
    <name type="scientific">Aequitasia blattaphilus</name>
    <dbReference type="NCBI Taxonomy" id="2949332"/>
    <lineage>
        <taxon>Bacteria</taxon>
        <taxon>Bacillati</taxon>
        <taxon>Bacillota</taxon>
        <taxon>Clostridia</taxon>
        <taxon>Lachnospirales</taxon>
        <taxon>Lachnospiraceae</taxon>
        <taxon>Aequitasia</taxon>
    </lineage>
</organism>
<proteinExistence type="predicted"/>
<name>A0ABT1E7I7_9FIRM</name>
<comment type="caution">
    <text evidence="1">The sequence shown here is derived from an EMBL/GenBank/DDBJ whole genome shotgun (WGS) entry which is preliminary data.</text>
</comment>
<protein>
    <submittedName>
        <fullName evidence="1">DUF5688 family protein</fullName>
    </submittedName>
</protein>
<sequence length="196" mass="23029">MSSIELEEVKDRIIFQLINPHRNQELLRDTPHILYLDLAIVFCVYYEQRAMIIKENLSHLWKLNTETLYRIARENTERLLPSDFTSIEEVLTRLTGCEMKPEEEIMYILSNKQGIWGAASILYQGELKEIGKTLEEDYYVLPSSIHEVIIVPKSKAISREDLDAMIQEINETQVGEQEVLSNHAYYYNREKEELMS</sequence>
<dbReference type="Proteomes" id="UP001523566">
    <property type="component" value="Unassembled WGS sequence"/>
</dbReference>
<accession>A0ABT1E7I7</accession>
<dbReference type="Pfam" id="PF18941">
    <property type="entry name" value="DUF5688"/>
    <property type="match status" value="1"/>
</dbReference>
<dbReference type="InterPro" id="IPR043743">
    <property type="entry name" value="DUF5688"/>
</dbReference>
<gene>
    <name evidence="1" type="ORF">NK125_04880</name>
</gene>
<reference evidence="1 2" key="1">
    <citation type="journal article" date="2022" name="Genome Biol. Evol.">
        <title>Host diet, physiology and behaviors set the stage for Lachnospiraceae cladogenesis.</title>
        <authorList>
            <person name="Vera-Ponce De Leon A."/>
            <person name="Schneider M."/>
            <person name="Jahnes B.C."/>
            <person name="Sadowski V."/>
            <person name="Camuy-Velez L.A."/>
            <person name="Duan J."/>
            <person name="Sabree Z.L."/>
        </authorList>
    </citation>
    <scope>NUCLEOTIDE SEQUENCE [LARGE SCALE GENOMIC DNA]</scope>
    <source>
        <strain evidence="1 2">PAL113</strain>
    </source>
</reference>
<evidence type="ECO:0000313" key="1">
    <source>
        <dbReference type="EMBL" id="MCP1101748.1"/>
    </source>
</evidence>
<evidence type="ECO:0000313" key="2">
    <source>
        <dbReference type="Proteomes" id="UP001523566"/>
    </source>
</evidence>